<evidence type="ECO:0000313" key="4">
    <source>
        <dbReference type="EMBL" id="RGB78225.1"/>
    </source>
</evidence>
<proteinExistence type="inferred from homology"/>
<keyword evidence="2 3" id="KW-0472">Membrane</keyword>
<dbReference type="EMBL" id="QVEU01000001">
    <property type="protein sequence ID" value="RGB78225.1"/>
    <property type="molecule type" value="Genomic_DNA"/>
</dbReference>
<dbReference type="RefSeq" id="WP_117520539.1">
    <property type="nucleotide sequence ID" value="NZ_JBHWMK010000006.1"/>
</dbReference>
<feature type="transmembrane region" description="Helical" evidence="3">
    <location>
        <begin position="78"/>
        <end position="97"/>
    </location>
</feature>
<evidence type="ECO:0000256" key="2">
    <source>
        <dbReference type="PIRNR" id="PIRNR016661"/>
    </source>
</evidence>
<keyword evidence="2" id="KW-1003">Cell membrane</keyword>
<comment type="caution">
    <text evidence="4">The sequence shown here is derived from an EMBL/GenBank/DDBJ whole genome shotgun (WGS) entry which is preliminary data.</text>
</comment>
<dbReference type="PANTHER" id="PTHR34295">
    <property type="entry name" value="BIOTIN TRANSPORTER BIOY"/>
    <property type="match status" value="1"/>
</dbReference>
<evidence type="ECO:0000256" key="3">
    <source>
        <dbReference type="SAM" id="Phobius"/>
    </source>
</evidence>
<feature type="transmembrane region" description="Helical" evidence="3">
    <location>
        <begin position="12"/>
        <end position="45"/>
    </location>
</feature>
<dbReference type="GO" id="GO:0015225">
    <property type="term" value="F:biotin transmembrane transporter activity"/>
    <property type="evidence" value="ECO:0007669"/>
    <property type="project" value="UniProtKB-UniRule"/>
</dbReference>
<keyword evidence="2" id="KW-0813">Transport</keyword>
<feature type="transmembrane region" description="Helical" evidence="3">
    <location>
        <begin position="148"/>
        <end position="168"/>
    </location>
</feature>
<dbReference type="Pfam" id="PF02632">
    <property type="entry name" value="BioY"/>
    <property type="match status" value="1"/>
</dbReference>
<feature type="transmembrane region" description="Helical" evidence="3">
    <location>
        <begin position="52"/>
        <end position="72"/>
    </location>
</feature>
<accession>A0A3E2TLM8</accession>
<protein>
    <recommendedName>
        <fullName evidence="2">Biotin transporter</fullName>
    </recommendedName>
</protein>
<comment type="similarity">
    <text evidence="1 2">Belongs to the BioY family.</text>
</comment>
<dbReference type="InterPro" id="IPR003784">
    <property type="entry name" value="BioY"/>
</dbReference>
<keyword evidence="3" id="KW-0812">Transmembrane</keyword>
<dbReference type="Gene3D" id="1.10.1760.20">
    <property type="match status" value="1"/>
</dbReference>
<feature type="transmembrane region" description="Helical" evidence="3">
    <location>
        <begin position="109"/>
        <end position="128"/>
    </location>
</feature>
<sequence length="195" mass="21028">MTSKELTRIALSTALIAVGSFITIPLGPVPFTLQTLFVILAGLYLKPAHAALSTFLYMIIGLIGVPIFAGFSGGPQSLASPTFGFIISFIPMAYIISKMAHGSMDNKKIISGIIVGVIVSYLIGLIYLKYGLTKLNGVEVPMKEVLSLGFIPFIIPDAAKILVAIIVYKRTYKYVDNSNNKIESTSYESNTIGNK</sequence>
<reference evidence="4 5" key="1">
    <citation type="submission" date="2018-08" db="EMBL/GenBank/DDBJ databases">
        <title>A genome reference for cultivated species of the human gut microbiota.</title>
        <authorList>
            <person name="Zou Y."/>
            <person name="Xue W."/>
            <person name="Luo G."/>
        </authorList>
    </citation>
    <scope>NUCLEOTIDE SEQUENCE [LARGE SCALE GENOMIC DNA]</scope>
    <source>
        <strain evidence="4 5">OF01-3</strain>
    </source>
</reference>
<keyword evidence="3" id="KW-1133">Transmembrane helix</keyword>
<comment type="subcellular location">
    <subcellularLocation>
        <location evidence="2">Cell membrane</location>
        <topology evidence="2">Multi-pass membrane protein</topology>
    </subcellularLocation>
</comment>
<keyword evidence="5" id="KW-1185">Reference proteome</keyword>
<dbReference type="AlphaFoldDB" id="A0A3E2TLM8"/>
<dbReference type="GO" id="GO:0005886">
    <property type="term" value="C:plasma membrane"/>
    <property type="evidence" value="ECO:0007669"/>
    <property type="project" value="UniProtKB-SubCell"/>
</dbReference>
<dbReference type="PANTHER" id="PTHR34295:SF1">
    <property type="entry name" value="BIOTIN TRANSPORTER BIOY"/>
    <property type="match status" value="1"/>
</dbReference>
<dbReference type="OrthoDB" id="9803495at2"/>
<evidence type="ECO:0000313" key="5">
    <source>
        <dbReference type="Proteomes" id="UP000261011"/>
    </source>
</evidence>
<gene>
    <name evidence="4" type="ORF">DXA39_01890</name>
</gene>
<name>A0A3E2TLM8_9FIRM</name>
<dbReference type="PIRSF" id="PIRSF016661">
    <property type="entry name" value="BioY"/>
    <property type="match status" value="1"/>
</dbReference>
<organism evidence="4 5">
    <name type="scientific">Anaerococcus nagyae</name>
    <dbReference type="NCBI Taxonomy" id="1755241"/>
    <lineage>
        <taxon>Bacteria</taxon>
        <taxon>Bacillati</taxon>
        <taxon>Bacillota</taxon>
        <taxon>Tissierellia</taxon>
        <taxon>Tissierellales</taxon>
        <taxon>Peptoniphilaceae</taxon>
        <taxon>Anaerococcus</taxon>
    </lineage>
</organism>
<evidence type="ECO:0000256" key="1">
    <source>
        <dbReference type="ARBA" id="ARBA00010692"/>
    </source>
</evidence>
<dbReference type="Proteomes" id="UP000261011">
    <property type="component" value="Unassembled WGS sequence"/>
</dbReference>